<evidence type="ECO:0000313" key="2">
    <source>
        <dbReference type="EMBL" id="MBW0501475.1"/>
    </source>
</evidence>
<proteinExistence type="predicted"/>
<dbReference type="Pfam" id="PF24626">
    <property type="entry name" value="SH3_Tf2-1"/>
    <property type="match status" value="1"/>
</dbReference>
<evidence type="ECO:0000313" key="3">
    <source>
        <dbReference type="Proteomes" id="UP000765509"/>
    </source>
</evidence>
<feature type="domain" description="Tf2-1-like SH3-like" evidence="1">
    <location>
        <begin position="120"/>
        <end position="181"/>
    </location>
</feature>
<evidence type="ECO:0000259" key="1">
    <source>
        <dbReference type="Pfam" id="PF24626"/>
    </source>
</evidence>
<comment type="caution">
    <text evidence="2">The sequence shown here is derived from an EMBL/GenBank/DDBJ whole genome shotgun (WGS) entry which is preliminary data.</text>
</comment>
<dbReference type="AlphaFoldDB" id="A0A9Q3HGX1"/>
<dbReference type="Proteomes" id="UP000765509">
    <property type="component" value="Unassembled WGS sequence"/>
</dbReference>
<reference evidence="2" key="1">
    <citation type="submission" date="2021-03" db="EMBL/GenBank/DDBJ databases">
        <title>Draft genome sequence of rust myrtle Austropuccinia psidii MF-1, a brazilian biotype.</title>
        <authorList>
            <person name="Quecine M.C."/>
            <person name="Pachon D.M.R."/>
            <person name="Bonatelli M.L."/>
            <person name="Correr F.H."/>
            <person name="Franceschini L.M."/>
            <person name="Leite T.F."/>
            <person name="Margarido G.R.A."/>
            <person name="Almeida C.A."/>
            <person name="Ferrarezi J.A."/>
            <person name="Labate C.A."/>
        </authorList>
    </citation>
    <scope>NUCLEOTIDE SEQUENCE</scope>
    <source>
        <strain evidence="2">MF-1</strain>
    </source>
</reference>
<dbReference type="OrthoDB" id="1094981at2759"/>
<gene>
    <name evidence="2" type="ORF">O181_041190</name>
</gene>
<organism evidence="2 3">
    <name type="scientific">Austropuccinia psidii MF-1</name>
    <dbReference type="NCBI Taxonomy" id="1389203"/>
    <lineage>
        <taxon>Eukaryota</taxon>
        <taxon>Fungi</taxon>
        <taxon>Dikarya</taxon>
        <taxon>Basidiomycota</taxon>
        <taxon>Pucciniomycotina</taxon>
        <taxon>Pucciniomycetes</taxon>
        <taxon>Pucciniales</taxon>
        <taxon>Sphaerophragmiaceae</taxon>
        <taxon>Austropuccinia</taxon>
    </lineage>
</organism>
<dbReference type="EMBL" id="AVOT02016336">
    <property type="protein sequence ID" value="MBW0501475.1"/>
    <property type="molecule type" value="Genomic_DNA"/>
</dbReference>
<keyword evidence="3" id="KW-1185">Reference proteome</keyword>
<accession>A0A9Q3HGX1</accession>
<name>A0A9Q3HGX1_9BASI</name>
<sequence>MIQILEDMITRFSAYSLEFKDSDGFTNKWGTLIPALELAYKTPVHSSTGQNPSILYKGWNLRLPKDTLRRKLIEINSEASSFKLFLDKVKHNAKLSMDGAFKYSKHIWEKSHEVPDFKVGDLVLVSTLNFNNIKVKKKLKNSYAGPFVIVALHGNNDFQVKLNGKLENKNPMFPVSLLKAYQPADKDLFTLRNPTPLAVLLVKQNGDKKDNEIH</sequence>
<protein>
    <recommendedName>
        <fullName evidence="1">Tf2-1-like SH3-like domain-containing protein</fullName>
    </recommendedName>
</protein>
<dbReference type="InterPro" id="IPR056924">
    <property type="entry name" value="SH3_Tf2-1"/>
</dbReference>